<dbReference type="Pfam" id="PF01035">
    <property type="entry name" value="DNA_binding_1"/>
    <property type="match status" value="1"/>
</dbReference>
<evidence type="ECO:0000259" key="10">
    <source>
        <dbReference type="Pfam" id="PF02870"/>
    </source>
</evidence>
<sequence>MKFKNPAAIRCTHIDSPLGGITLAATDDGLAGFWFDGQKHLPDMHGWQTDEAHPVLREAAAQIRDYFAGKRADFDLPLDLSHGTDFQQAVWKALCSIAPGTTTTYGALGAGIGKPTAVRAVGAAVGRNPISVIVPCHRVLGADGGLTGYAGSLERKSALLTLEGAL</sequence>
<evidence type="ECO:0000256" key="4">
    <source>
        <dbReference type="ARBA" id="ARBA00022679"/>
    </source>
</evidence>
<accession>A0ABU8WFA3</accession>
<evidence type="ECO:0000256" key="1">
    <source>
        <dbReference type="ARBA" id="ARBA00001286"/>
    </source>
</evidence>
<evidence type="ECO:0000256" key="3">
    <source>
        <dbReference type="ARBA" id="ARBA00022603"/>
    </source>
</evidence>
<dbReference type="InterPro" id="IPR036631">
    <property type="entry name" value="MGMT_N_sf"/>
</dbReference>
<keyword evidence="4 8" id="KW-0808">Transferase</keyword>
<dbReference type="SUPFAM" id="SSF46767">
    <property type="entry name" value="Methylated DNA-protein cysteine methyltransferase, C-terminal domain"/>
    <property type="match status" value="1"/>
</dbReference>
<dbReference type="InterPro" id="IPR014048">
    <property type="entry name" value="MethylDNA_cys_MeTrfase_DNA-bd"/>
</dbReference>
<dbReference type="InterPro" id="IPR001497">
    <property type="entry name" value="MethylDNA_cys_MeTrfase_AS"/>
</dbReference>
<evidence type="ECO:0000256" key="6">
    <source>
        <dbReference type="ARBA" id="ARBA00023204"/>
    </source>
</evidence>
<gene>
    <name evidence="11" type="ORF">WKW82_06020</name>
</gene>
<dbReference type="Gene3D" id="1.10.10.10">
    <property type="entry name" value="Winged helix-like DNA-binding domain superfamily/Winged helix DNA-binding domain"/>
    <property type="match status" value="1"/>
</dbReference>
<dbReference type="Pfam" id="PF02870">
    <property type="entry name" value="Methyltransf_1N"/>
    <property type="match status" value="1"/>
</dbReference>
<dbReference type="SUPFAM" id="SSF53155">
    <property type="entry name" value="Methylated DNA-protein cysteine methyltransferase domain"/>
    <property type="match status" value="1"/>
</dbReference>
<keyword evidence="5 8" id="KW-0227">DNA damage</keyword>
<dbReference type="InterPro" id="IPR023546">
    <property type="entry name" value="MGMT"/>
</dbReference>
<dbReference type="EC" id="2.1.1.63" evidence="8"/>
<evidence type="ECO:0000256" key="5">
    <source>
        <dbReference type="ARBA" id="ARBA00022763"/>
    </source>
</evidence>
<dbReference type="InterPro" id="IPR008332">
    <property type="entry name" value="MethylG_MeTrfase_N"/>
</dbReference>
<evidence type="ECO:0000256" key="7">
    <source>
        <dbReference type="ARBA" id="ARBA00049348"/>
    </source>
</evidence>
<dbReference type="NCBIfam" id="TIGR00589">
    <property type="entry name" value="ogt"/>
    <property type="match status" value="1"/>
</dbReference>
<proteinExistence type="inferred from homology"/>
<comment type="similarity">
    <text evidence="8">Belongs to the MGMT family.</text>
</comment>
<evidence type="ECO:0000256" key="2">
    <source>
        <dbReference type="ARBA" id="ARBA00022490"/>
    </source>
</evidence>
<keyword evidence="12" id="KW-1185">Reference proteome</keyword>
<organism evidence="11 12">
    <name type="scientific">Variovorax rhizosphaerae</name>
    <dbReference type="NCBI Taxonomy" id="1836200"/>
    <lineage>
        <taxon>Bacteria</taxon>
        <taxon>Pseudomonadati</taxon>
        <taxon>Pseudomonadota</taxon>
        <taxon>Betaproteobacteria</taxon>
        <taxon>Burkholderiales</taxon>
        <taxon>Comamonadaceae</taxon>
        <taxon>Variovorax</taxon>
    </lineage>
</organism>
<keyword evidence="6 8" id="KW-0234">DNA repair</keyword>
<protein>
    <recommendedName>
        <fullName evidence="8">Methylated-DNA--protein-cysteine methyltransferase</fullName>
        <ecNumber evidence="8">2.1.1.63</ecNumber>
    </recommendedName>
    <alternativeName>
        <fullName evidence="8">6-O-methylguanine-DNA methyltransferase</fullName>
        <shortName evidence="8">MGMT</shortName>
    </alternativeName>
    <alternativeName>
        <fullName evidence="8">O-6-methylguanine-DNA-alkyltransferase</fullName>
    </alternativeName>
</protein>
<comment type="catalytic activity">
    <reaction evidence="1 8">
        <text>a 4-O-methyl-thymidine in DNA + L-cysteinyl-[protein] = a thymidine in DNA + S-methyl-L-cysteinyl-[protein]</text>
        <dbReference type="Rhea" id="RHEA:53428"/>
        <dbReference type="Rhea" id="RHEA-COMP:10131"/>
        <dbReference type="Rhea" id="RHEA-COMP:10132"/>
        <dbReference type="Rhea" id="RHEA-COMP:13555"/>
        <dbReference type="Rhea" id="RHEA-COMP:13556"/>
        <dbReference type="ChEBI" id="CHEBI:29950"/>
        <dbReference type="ChEBI" id="CHEBI:82612"/>
        <dbReference type="ChEBI" id="CHEBI:137386"/>
        <dbReference type="ChEBI" id="CHEBI:137387"/>
        <dbReference type="EC" id="2.1.1.63"/>
    </reaction>
</comment>
<feature type="domain" description="Methylated-DNA-[protein]-cysteine S-methyltransferase DNA binding" evidence="9">
    <location>
        <begin position="85"/>
        <end position="165"/>
    </location>
</feature>
<evidence type="ECO:0000256" key="8">
    <source>
        <dbReference type="HAMAP-Rule" id="MF_00772"/>
    </source>
</evidence>
<dbReference type="Proteomes" id="UP001385892">
    <property type="component" value="Unassembled WGS sequence"/>
</dbReference>
<dbReference type="GO" id="GO:0003908">
    <property type="term" value="F:methylated-DNA-[protein]-cysteine S-methyltransferase activity"/>
    <property type="evidence" value="ECO:0007669"/>
    <property type="project" value="UniProtKB-EC"/>
</dbReference>
<dbReference type="CDD" id="cd06445">
    <property type="entry name" value="ATase"/>
    <property type="match status" value="1"/>
</dbReference>
<comment type="subcellular location">
    <subcellularLocation>
        <location evidence="8">Cytoplasm</location>
    </subcellularLocation>
</comment>
<evidence type="ECO:0000313" key="11">
    <source>
        <dbReference type="EMBL" id="MEJ8846193.1"/>
    </source>
</evidence>
<comment type="function">
    <text evidence="8">Involved in the cellular defense against the biological effects of O6-methylguanine (O6-MeG) and O4-methylthymine (O4-MeT) in DNA. Repairs the methylated nucleobase in DNA by stoichiometrically transferring the methyl group to a cysteine residue in the enzyme. This is a suicide reaction: the enzyme is irreversibly inactivated.</text>
</comment>
<feature type="active site" description="Nucleophile; methyl group acceptor" evidence="8">
    <location>
        <position position="136"/>
    </location>
</feature>
<dbReference type="InterPro" id="IPR036388">
    <property type="entry name" value="WH-like_DNA-bd_sf"/>
</dbReference>
<dbReference type="EMBL" id="JBBKZT010000002">
    <property type="protein sequence ID" value="MEJ8846193.1"/>
    <property type="molecule type" value="Genomic_DNA"/>
</dbReference>
<comment type="catalytic activity">
    <reaction evidence="7 8">
        <text>a 6-O-methyl-2'-deoxyguanosine in DNA + L-cysteinyl-[protein] = S-methyl-L-cysteinyl-[protein] + a 2'-deoxyguanosine in DNA</text>
        <dbReference type="Rhea" id="RHEA:24000"/>
        <dbReference type="Rhea" id="RHEA-COMP:10131"/>
        <dbReference type="Rhea" id="RHEA-COMP:10132"/>
        <dbReference type="Rhea" id="RHEA-COMP:11367"/>
        <dbReference type="Rhea" id="RHEA-COMP:11368"/>
        <dbReference type="ChEBI" id="CHEBI:29950"/>
        <dbReference type="ChEBI" id="CHEBI:82612"/>
        <dbReference type="ChEBI" id="CHEBI:85445"/>
        <dbReference type="ChEBI" id="CHEBI:85448"/>
        <dbReference type="EC" id="2.1.1.63"/>
    </reaction>
</comment>
<dbReference type="PANTHER" id="PTHR10815">
    <property type="entry name" value="METHYLATED-DNA--PROTEIN-CYSTEINE METHYLTRANSFERASE"/>
    <property type="match status" value="1"/>
</dbReference>
<evidence type="ECO:0000313" key="12">
    <source>
        <dbReference type="Proteomes" id="UP001385892"/>
    </source>
</evidence>
<dbReference type="InterPro" id="IPR036217">
    <property type="entry name" value="MethylDNA_cys_MeTrfase_DNAb"/>
</dbReference>
<reference evidence="11 12" key="1">
    <citation type="submission" date="2024-03" db="EMBL/GenBank/DDBJ databases">
        <title>Novel species of the genus Variovorax.</title>
        <authorList>
            <person name="Liu Q."/>
            <person name="Xin Y.-H."/>
        </authorList>
    </citation>
    <scope>NUCLEOTIDE SEQUENCE [LARGE SCALE GENOMIC DNA]</scope>
    <source>
        <strain evidence="11 12">KACC 18900</strain>
    </source>
</reference>
<dbReference type="PANTHER" id="PTHR10815:SF5">
    <property type="entry name" value="METHYLATED-DNA--PROTEIN-CYSTEINE METHYLTRANSFERASE"/>
    <property type="match status" value="1"/>
</dbReference>
<name>A0ABU8WFA3_9BURK</name>
<evidence type="ECO:0000259" key="9">
    <source>
        <dbReference type="Pfam" id="PF01035"/>
    </source>
</evidence>
<dbReference type="RefSeq" id="WP_340341337.1">
    <property type="nucleotide sequence ID" value="NZ_JBBKZT010000002.1"/>
</dbReference>
<comment type="caution">
    <text evidence="11">The sequence shown here is derived from an EMBL/GenBank/DDBJ whole genome shotgun (WGS) entry which is preliminary data.</text>
</comment>
<keyword evidence="2 8" id="KW-0963">Cytoplasm</keyword>
<comment type="miscellaneous">
    <text evidence="8">This enzyme catalyzes only one turnover and therefore is not strictly catalytic. According to one definition, an enzyme is a biocatalyst that acts repeatedly and over many reaction cycles.</text>
</comment>
<keyword evidence="3 8" id="KW-0489">Methyltransferase</keyword>
<feature type="domain" description="Methylguanine DNA methyltransferase ribonuclease-like" evidence="10">
    <location>
        <begin position="9"/>
        <end position="80"/>
    </location>
</feature>
<dbReference type="HAMAP" id="MF_00772">
    <property type="entry name" value="OGT"/>
    <property type="match status" value="1"/>
</dbReference>
<dbReference type="PROSITE" id="PS00374">
    <property type="entry name" value="MGMT"/>
    <property type="match status" value="1"/>
</dbReference>
<dbReference type="GO" id="GO:0032259">
    <property type="term" value="P:methylation"/>
    <property type="evidence" value="ECO:0007669"/>
    <property type="project" value="UniProtKB-KW"/>
</dbReference>
<dbReference type="Gene3D" id="3.30.160.70">
    <property type="entry name" value="Methylated DNA-protein cysteine methyltransferase domain"/>
    <property type="match status" value="1"/>
</dbReference>